<feature type="region of interest" description="Disordered" evidence="1">
    <location>
        <begin position="43"/>
        <end position="69"/>
    </location>
</feature>
<keyword evidence="3" id="KW-1185">Reference proteome</keyword>
<reference evidence="2" key="1">
    <citation type="journal article" date="2023" name="Science">
        <title>Genome structures resolve the early diversification of teleost fishes.</title>
        <authorList>
            <person name="Parey E."/>
            <person name="Louis A."/>
            <person name="Montfort J."/>
            <person name="Bouchez O."/>
            <person name="Roques C."/>
            <person name="Iampietro C."/>
            <person name="Lluch J."/>
            <person name="Castinel A."/>
            <person name="Donnadieu C."/>
            <person name="Desvignes T."/>
            <person name="Floi Bucao C."/>
            <person name="Jouanno E."/>
            <person name="Wen M."/>
            <person name="Mejri S."/>
            <person name="Dirks R."/>
            <person name="Jansen H."/>
            <person name="Henkel C."/>
            <person name="Chen W.J."/>
            <person name="Zahm M."/>
            <person name="Cabau C."/>
            <person name="Klopp C."/>
            <person name="Thompson A.W."/>
            <person name="Robinson-Rechavi M."/>
            <person name="Braasch I."/>
            <person name="Lecointre G."/>
            <person name="Bobe J."/>
            <person name="Postlethwait J.H."/>
            <person name="Berthelot C."/>
            <person name="Roest Crollius H."/>
            <person name="Guiguen Y."/>
        </authorList>
    </citation>
    <scope>NUCLEOTIDE SEQUENCE</scope>
    <source>
        <strain evidence="2">WJC10195</strain>
    </source>
</reference>
<name>A0A9Q1FTI4_SYNKA</name>
<sequence length="81" mass="9124">MQVCNEDNGCDGITFTWHRGAHPPKVSASRGRESARIFILHDRHTRGEEKTAKCPSMNPQRHKGGQLQRASVAFARVRRDA</sequence>
<comment type="caution">
    <text evidence="2">The sequence shown here is derived from an EMBL/GenBank/DDBJ whole genome shotgun (WGS) entry which is preliminary data.</text>
</comment>
<evidence type="ECO:0000313" key="3">
    <source>
        <dbReference type="Proteomes" id="UP001152622"/>
    </source>
</evidence>
<protein>
    <submittedName>
        <fullName evidence="2">Uncharacterized protein</fullName>
    </submittedName>
</protein>
<evidence type="ECO:0000313" key="2">
    <source>
        <dbReference type="EMBL" id="KAJ8365412.1"/>
    </source>
</evidence>
<dbReference type="OrthoDB" id="8958249at2759"/>
<gene>
    <name evidence="2" type="ORF">SKAU_G00142430</name>
</gene>
<accession>A0A9Q1FTI4</accession>
<evidence type="ECO:0000256" key="1">
    <source>
        <dbReference type="SAM" id="MobiDB-lite"/>
    </source>
</evidence>
<dbReference type="Proteomes" id="UP001152622">
    <property type="component" value="Chromosome 4"/>
</dbReference>
<dbReference type="EMBL" id="JAINUF010000004">
    <property type="protein sequence ID" value="KAJ8365412.1"/>
    <property type="molecule type" value="Genomic_DNA"/>
</dbReference>
<proteinExistence type="predicted"/>
<feature type="compositionally biased region" description="Basic and acidic residues" evidence="1">
    <location>
        <begin position="43"/>
        <end position="52"/>
    </location>
</feature>
<organism evidence="2 3">
    <name type="scientific">Synaphobranchus kaupii</name>
    <name type="common">Kaup's arrowtooth eel</name>
    <dbReference type="NCBI Taxonomy" id="118154"/>
    <lineage>
        <taxon>Eukaryota</taxon>
        <taxon>Metazoa</taxon>
        <taxon>Chordata</taxon>
        <taxon>Craniata</taxon>
        <taxon>Vertebrata</taxon>
        <taxon>Euteleostomi</taxon>
        <taxon>Actinopterygii</taxon>
        <taxon>Neopterygii</taxon>
        <taxon>Teleostei</taxon>
        <taxon>Anguilliformes</taxon>
        <taxon>Synaphobranchidae</taxon>
        <taxon>Synaphobranchus</taxon>
    </lineage>
</organism>
<dbReference type="AlphaFoldDB" id="A0A9Q1FTI4"/>